<keyword evidence="2" id="KW-1133">Transmembrane helix</keyword>
<evidence type="ECO:0000313" key="4">
    <source>
        <dbReference type="EMBL" id="MEN0645047.1"/>
    </source>
</evidence>
<organism evidence="4 5">
    <name type="scientific">Alkalicoccobacillus gibsonii</name>
    <dbReference type="NCBI Taxonomy" id="79881"/>
    <lineage>
        <taxon>Bacteria</taxon>
        <taxon>Bacillati</taxon>
        <taxon>Bacillota</taxon>
        <taxon>Bacilli</taxon>
        <taxon>Bacillales</taxon>
        <taxon>Bacillaceae</taxon>
        <taxon>Alkalicoccobacillus</taxon>
    </lineage>
</organism>
<evidence type="ECO:0000256" key="1">
    <source>
        <dbReference type="SAM" id="MobiDB-lite"/>
    </source>
</evidence>
<keyword evidence="2" id="KW-0812">Transmembrane</keyword>
<feature type="compositionally biased region" description="Basic and acidic residues" evidence="1">
    <location>
        <begin position="298"/>
        <end position="311"/>
    </location>
</feature>
<proteinExistence type="predicted"/>
<dbReference type="NCBIfam" id="TIGR04383">
    <property type="entry name" value="acidic_w_LPXTA"/>
    <property type="match status" value="1"/>
</dbReference>
<reference evidence="4 5" key="1">
    <citation type="submission" date="2024-03" db="EMBL/GenBank/DDBJ databases">
        <title>Bacilli Hybrid Assemblies.</title>
        <authorList>
            <person name="Kovac J."/>
        </authorList>
    </citation>
    <scope>NUCLEOTIDE SEQUENCE [LARGE SCALE GENOMIC DNA]</scope>
    <source>
        <strain evidence="4 5">FSL R7-0666</strain>
    </source>
</reference>
<comment type="caution">
    <text evidence="4">The sequence shown here is derived from an EMBL/GenBank/DDBJ whole genome shotgun (WGS) entry which is preliminary data.</text>
</comment>
<sequence>MKRFVSMFLVIALLFLAVPSVGFAAVTDEELEGYLNENNITREQLDEYLDTYIGMTVEDFLDITELGWYVWVTAGNDPDGTPYIEYTLENYVISYDELVALLAEGGKTLDDFTFLEELDEYLWDKIEWPEDPYYEGLFQEFGFTYQELDRLFNHLYKIVEAHPETVDKLSSIGERMEAFDGFESAIELSAEEIAELFSIGTELIDILQLDAKFYLAKPGEQKSISFADLLDLKKIEGYDLLIELYDLEGKKLANFIITAAMFNGQFVNKAGGELDDAGKGTEEAVNNPAPTPAPPAKTKAEKEEKVAKENKTAPAKQSEPKKDNTSSKKVTKTVDGAKMPKTATDYPMYTFIGLGMTLVGFILFRRFKMAS</sequence>
<dbReference type="InterPro" id="IPR030832">
    <property type="entry name" value="Acidic_LPXTA"/>
</dbReference>
<feature type="transmembrane region" description="Helical" evidence="2">
    <location>
        <begin position="346"/>
        <end position="364"/>
    </location>
</feature>
<dbReference type="EMBL" id="JBCITK010000001">
    <property type="protein sequence ID" value="MEN0645047.1"/>
    <property type="molecule type" value="Genomic_DNA"/>
</dbReference>
<feature type="signal peptide" evidence="3">
    <location>
        <begin position="1"/>
        <end position="24"/>
    </location>
</feature>
<evidence type="ECO:0000313" key="5">
    <source>
        <dbReference type="Proteomes" id="UP001418796"/>
    </source>
</evidence>
<keyword evidence="3" id="KW-0732">Signal</keyword>
<accession>A0ABU9VN37</accession>
<protein>
    <submittedName>
        <fullName evidence="4">Processed acidic surface protein</fullName>
    </submittedName>
</protein>
<dbReference type="Proteomes" id="UP001418796">
    <property type="component" value="Unassembled WGS sequence"/>
</dbReference>
<feature type="chain" id="PRO_5045098866" evidence="3">
    <location>
        <begin position="25"/>
        <end position="371"/>
    </location>
</feature>
<keyword evidence="5" id="KW-1185">Reference proteome</keyword>
<keyword evidence="2" id="KW-0472">Membrane</keyword>
<gene>
    <name evidence="4" type="ORF">MKY91_17960</name>
</gene>
<evidence type="ECO:0000256" key="2">
    <source>
        <dbReference type="SAM" id="Phobius"/>
    </source>
</evidence>
<feature type="region of interest" description="Disordered" evidence="1">
    <location>
        <begin position="277"/>
        <end position="334"/>
    </location>
</feature>
<name>A0ABU9VN37_9BACI</name>
<evidence type="ECO:0000256" key="3">
    <source>
        <dbReference type="SAM" id="SignalP"/>
    </source>
</evidence>
<dbReference type="RefSeq" id="WP_343131653.1">
    <property type="nucleotide sequence ID" value="NZ_JBCITK010000001.1"/>
</dbReference>